<dbReference type="OrthoDB" id="10267182at2759"/>
<evidence type="ECO:0000313" key="7">
    <source>
        <dbReference type="EMBL" id="KIM30397.1"/>
    </source>
</evidence>
<comment type="cofactor">
    <cofactor evidence="1 6">
        <name>Mg(2+)</name>
        <dbReference type="ChEBI" id="CHEBI:18420"/>
    </cofactor>
</comment>
<keyword evidence="4 6" id="KW-0460">Magnesium</keyword>
<dbReference type="Gene3D" id="3.40.50.1000">
    <property type="entry name" value="HAD superfamily/HAD-like"/>
    <property type="match status" value="1"/>
</dbReference>
<evidence type="ECO:0000256" key="5">
    <source>
        <dbReference type="PIRSR" id="PIRSR031051-1"/>
    </source>
</evidence>
<dbReference type="NCBIfam" id="TIGR01488">
    <property type="entry name" value="HAD-SF-IB"/>
    <property type="match status" value="1"/>
</dbReference>
<reference evidence="7 8" key="1">
    <citation type="submission" date="2014-04" db="EMBL/GenBank/DDBJ databases">
        <authorList>
            <consortium name="DOE Joint Genome Institute"/>
            <person name="Kuo A."/>
            <person name="Zuccaro A."/>
            <person name="Kohler A."/>
            <person name="Nagy L.G."/>
            <person name="Floudas D."/>
            <person name="Copeland A."/>
            <person name="Barry K.W."/>
            <person name="Cichocki N."/>
            <person name="Veneault-Fourrey C."/>
            <person name="LaButti K."/>
            <person name="Lindquist E.A."/>
            <person name="Lipzen A."/>
            <person name="Lundell T."/>
            <person name="Morin E."/>
            <person name="Murat C."/>
            <person name="Sun H."/>
            <person name="Tunlid A."/>
            <person name="Henrissat B."/>
            <person name="Grigoriev I.V."/>
            <person name="Hibbett D.S."/>
            <person name="Martin F."/>
            <person name="Nordberg H.P."/>
            <person name="Cantor M.N."/>
            <person name="Hua S.X."/>
        </authorList>
    </citation>
    <scope>NUCLEOTIDE SEQUENCE [LARGE SCALE GENOMIC DNA]</scope>
    <source>
        <strain evidence="7 8">MAFF 305830</strain>
    </source>
</reference>
<dbReference type="SUPFAM" id="SSF56784">
    <property type="entry name" value="HAD-like"/>
    <property type="match status" value="1"/>
</dbReference>
<gene>
    <name evidence="7" type="ORF">M408DRAFT_328010</name>
</gene>
<dbReference type="InterPro" id="IPR036412">
    <property type="entry name" value="HAD-like_sf"/>
</dbReference>
<organism evidence="7 8">
    <name type="scientific">Serendipita vermifera MAFF 305830</name>
    <dbReference type="NCBI Taxonomy" id="933852"/>
    <lineage>
        <taxon>Eukaryota</taxon>
        <taxon>Fungi</taxon>
        <taxon>Dikarya</taxon>
        <taxon>Basidiomycota</taxon>
        <taxon>Agaricomycotina</taxon>
        <taxon>Agaricomycetes</taxon>
        <taxon>Sebacinales</taxon>
        <taxon>Serendipitaceae</taxon>
        <taxon>Serendipita</taxon>
    </lineage>
</organism>
<name>A0A0C2XN27_SERVB</name>
<dbReference type="STRING" id="933852.A0A0C2XN27"/>
<feature type="binding site" evidence="6">
    <location>
        <position position="15"/>
    </location>
    <ligand>
        <name>Mg(2+)</name>
        <dbReference type="ChEBI" id="CHEBI:18420"/>
    </ligand>
</feature>
<evidence type="ECO:0000256" key="2">
    <source>
        <dbReference type="ARBA" id="ARBA00022723"/>
    </source>
</evidence>
<dbReference type="PANTHER" id="PTHR20889">
    <property type="entry name" value="PHOSPHATASE, ORPHAN 1, 2"/>
    <property type="match status" value="1"/>
</dbReference>
<proteinExistence type="predicted"/>
<dbReference type="InterPro" id="IPR023214">
    <property type="entry name" value="HAD_sf"/>
</dbReference>
<feature type="active site" description="Nucleophile" evidence="5">
    <location>
        <position position="13"/>
    </location>
</feature>
<dbReference type="PIRSF" id="PIRSF031051">
    <property type="entry name" value="PyrdxlP_Pase_PHOSPHO2"/>
    <property type="match status" value="1"/>
</dbReference>
<feature type="binding site" evidence="6">
    <location>
        <position position="13"/>
    </location>
    <ligand>
        <name>Mg(2+)</name>
        <dbReference type="ChEBI" id="CHEBI:18420"/>
    </ligand>
</feature>
<dbReference type="InterPro" id="IPR016965">
    <property type="entry name" value="Pase_PHOSPHO-typ"/>
</dbReference>
<dbReference type="HOGENOM" id="CLU_068983_1_0_1"/>
<keyword evidence="3" id="KW-0378">Hydrolase</keyword>
<feature type="active site" description="Proton donor" evidence="5">
    <location>
        <position position="15"/>
    </location>
</feature>
<dbReference type="GO" id="GO:0016791">
    <property type="term" value="F:phosphatase activity"/>
    <property type="evidence" value="ECO:0007669"/>
    <property type="project" value="InterPro"/>
</dbReference>
<evidence type="ECO:0000256" key="3">
    <source>
        <dbReference type="ARBA" id="ARBA00022801"/>
    </source>
</evidence>
<dbReference type="AlphaFoldDB" id="A0A0C2XN27"/>
<dbReference type="Pfam" id="PF06888">
    <property type="entry name" value="Put_Phosphatase"/>
    <property type="match status" value="1"/>
</dbReference>
<dbReference type="NCBIfam" id="TIGR01489">
    <property type="entry name" value="DKMTPPase-SF"/>
    <property type="match status" value="1"/>
</dbReference>
<protein>
    <recommendedName>
        <fullName evidence="9">Phosphatase phospho-type</fullName>
    </recommendedName>
</protein>
<dbReference type="PANTHER" id="PTHR20889:SF12">
    <property type="entry name" value="LP01149P"/>
    <property type="match status" value="1"/>
</dbReference>
<dbReference type="EMBL" id="KN824284">
    <property type="protein sequence ID" value="KIM30397.1"/>
    <property type="molecule type" value="Genomic_DNA"/>
</dbReference>
<reference evidence="8" key="2">
    <citation type="submission" date="2015-01" db="EMBL/GenBank/DDBJ databases">
        <title>Evolutionary Origins and Diversification of the Mycorrhizal Mutualists.</title>
        <authorList>
            <consortium name="DOE Joint Genome Institute"/>
            <consortium name="Mycorrhizal Genomics Consortium"/>
            <person name="Kohler A."/>
            <person name="Kuo A."/>
            <person name="Nagy L.G."/>
            <person name="Floudas D."/>
            <person name="Copeland A."/>
            <person name="Barry K.W."/>
            <person name="Cichocki N."/>
            <person name="Veneault-Fourrey C."/>
            <person name="LaButti K."/>
            <person name="Lindquist E.A."/>
            <person name="Lipzen A."/>
            <person name="Lundell T."/>
            <person name="Morin E."/>
            <person name="Murat C."/>
            <person name="Riley R."/>
            <person name="Ohm R."/>
            <person name="Sun H."/>
            <person name="Tunlid A."/>
            <person name="Henrissat B."/>
            <person name="Grigoriev I.V."/>
            <person name="Hibbett D.S."/>
            <person name="Martin F."/>
        </authorList>
    </citation>
    <scope>NUCLEOTIDE SEQUENCE [LARGE SCALE GENOMIC DNA]</scope>
    <source>
        <strain evidence="8">MAFF 305830</strain>
    </source>
</reference>
<keyword evidence="2 6" id="KW-0479">Metal-binding</keyword>
<dbReference type="GO" id="GO:0046872">
    <property type="term" value="F:metal ion binding"/>
    <property type="evidence" value="ECO:0007669"/>
    <property type="project" value="UniProtKB-KW"/>
</dbReference>
<feature type="binding site" evidence="6">
    <location>
        <position position="186"/>
    </location>
    <ligand>
        <name>Mg(2+)</name>
        <dbReference type="ChEBI" id="CHEBI:18420"/>
    </ligand>
</feature>
<dbReference type="InterPro" id="IPR006384">
    <property type="entry name" value="HAD_hydro_PyrdxlP_Pase-like"/>
</dbReference>
<sequence>MPLQPKKILIVFDFDWSFVDQDTDRWIFEVNAPHLRRKMENLESSTQWTDLVAMMCREAHKEGITREQIEGALKILPVHPAMLRAVKKLKASEDPSATFFCLSNANEVFISTILKDKGVANIFDRVTTNPATWEDNDLLVVRRRIDPNGDQHTCQVGCSPNMCKGDELAAFLKEHGEYEKVIYIGDGSNDFCPVVRLREQDTVLARTARGLQRRIEREGAAAGLKCKVVYWEGAWEVEEIFAGL</sequence>
<evidence type="ECO:0000256" key="6">
    <source>
        <dbReference type="PIRSR" id="PIRSR031051-3"/>
    </source>
</evidence>
<evidence type="ECO:0008006" key="9">
    <source>
        <dbReference type="Google" id="ProtNLM"/>
    </source>
</evidence>
<dbReference type="Proteomes" id="UP000054097">
    <property type="component" value="Unassembled WGS sequence"/>
</dbReference>
<evidence type="ECO:0000313" key="8">
    <source>
        <dbReference type="Proteomes" id="UP000054097"/>
    </source>
</evidence>
<evidence type="ECO:0000256" key="4">
    <source>
        <dbReference type="ARBA" id="ARBA00022842"/>
    </source>
</evidence>
<keyword evidence="8" id="KW-1185">Reference proteome</keyword>
<evidence type="ECO:0000256" key="1">
    <source>
        <dbReference type="ARBA" id="ARBA00001946"/>
    </source>
</evidence>
<accession>A0A0C2XN27</accession>